<dbReference type="EMBL" id="JAGSXJ010000011">
    <property type="protein sequence ID" value="KAH6687282.1"/>
    <property type="molecule type" value="Genomic_DNA"/>
</dbReference>
<sequence length="313" mass="33036">MPRLSTPDLSDVVSKAVTAVTAATASLSSSSISPSSAEPEEDLATLAPGQDLKRKRAAPGASSGEKPAKKLSAGAILRMSIVDGPPRPVPCAACVHRIINHPGHYACYARIGTRGLSGRSCSACSRAGRKCAEVPHHADAPTNAARLAEAARHLHESRGTAAEASAAQAFTRAVISARSSLQEARYLEKEAMNKAEATFTEGLKTHLNARMELIEDEGSDEDDENPTEDQESSDDDCEEELQARARLRELRETALNNIGRQHPNGTNPIQPGVPAASGDDDLAKAVFTLAKSAYDLSIAAANVAELLRNRSQG</sequence>
<evidence type="ECO:0000313" key="3">
    <source>
        <dbReference type="Proteomes" id="UP000770015"/>
    </source>
</evidence>
<feature type="compositionally biased region" description="Polar residues" evidence="1">
    <location>
        <begin position="256"/>
        <end position="269"/>
    </location>
</feature>
<organism evidence="2 3">
    <name type="scientific">Plectosphaerella plurivora</name>
    <dbReference type="NCBI Taxonomy" id="936078"/>
    <lineage>
        <taxon>Eukaryota</taxon>
        <taxon>Fungi</taxon>
        <taxon>Dikarya</taxon>
        <taxon>Ascomycota</taxon>
        <taxon>Pezizomycotina</taxon>
        <taxon>Sordariomycetes</taxon>
        <taxon>Hypocreomycetidae</taxon>
        <taxon>Glomerellales</taxon>
        <taxon>Plectosphaerellaceae</taxon>
        <taxon>Plectosphaerella</taxon>
    </lineage>
</organism>
<accession>A0A9P8VCP1</accession>
<proteinExistence type="predicted"/>
<gene>
    <name evidence="2" type="ORF">F5X68DRAFT_207104</name>
</gene>
<dbReference type="AlphaFoldDB" id="A0A9P8VCP1"/>
<evidence type="ECO:0000256" key="1">
    <source>
        <dbReference type="SAM" id="MobiDB-lite"/>
    </source>
</evidence>
<reference evidence="2" key="1">
    <citation type="journal article" date="2021" name="Nat. Commun.">
        <title>Genetic determinants of endophytism in the Arabidopsis root mycobiome.</title>
        <authorList>
            <person name="Mesny F."/>
            <person name="Miyauchi S."/>
            <person name="Thiergart T."/>
            <person name="Pickel B."/>
            <person name="Atanasova L."/>
            <person name="Karlsson M."/>
            <person name="Huettel B."/>
            <person name="Barry K.W."/>
            <person name="Haridas S."/>
            <person name="Chen C."/>
            <person name="Bauer D."/>
            <person name="Andreopoulos W."/>
            <person name="Pangilinan J."/>
            <person name="LaButti K."/>
            <person name="Riley R."/>
            <person name="Lipzen A."/>
            <person name="Clum A."/>
            <person name="Drula E."/>
            <person name="Henrissat B."/>
            <person name="Kohler A."/>
            <person name="Grigoriev I.V."/>
            <person name="Martin F.M."/>
            <person name="Hacquard S."/>
        </authorList>
    </citation>
    <scope>NUCLEOTIDE SEQUENCE</scope>
    <source>
        <strain evidence="2">MPI-SDFR-AT-0117</strain>
    </source>
</reference>
<comment type="caution">
    <text evidence="2">The sequence shown here is derived from an EMBL/GenBank/DDBJ whole genome shotgun (WGS) entry which is preliminary data.</text>
</comment>
<keyword evidence="3" id="KW-1185">Reference proteome</keyword>
<name>A0A9P8VCP1_9PEZI</name>
<feature type="region of interest" description="Disordered" evidence="1">
    <location>
        <begin position="216"/>
        <end position="239"/>
    </location>
</feature>
<feature type="region of interest" description="Disordered" evidence="1">
    <location>
        <begin position="24"/>
        <end position="69"/>
    </location>
</feature>
<feature type="compositionally biased region" description="Low complexity" evidence="1">
    <location>
        <begin position="24"/>
        <end position="37"/>
    </location>
</feature>
<evidence type="ECO:0000313" key="2">
    <source>
        <dbReference type="EMBL" id="KAH6687282.1"/>
    </source>
</evidence>
<feature type="region of interest" description="Disordered" evidence="1">
    <location>
        <begin position="256"/>
        <end position="275"/>
    </location>
</feature>
<dbReference type="Proteomes" id="UP000770015">
    <property type="component" value="Unassembled WGS sequence"/>
</dbReference>
<dbReference type="OrthoDB" id="10650470at2759"/>
<protein>
    <submittedName>
        <fullName evidence="2">Uncharacterized protein</fullName>
    </submittedName>
</protein>